<dbReference type="EC" id="1.-.-.-" evidence="3"/>
<comment type="caution">
    <text evidence="3">The sequence shown here is derived from an EMBL/GenBank/DDBJ whole genome shotgun (WGS) entry which is preliminary data.</text>
</comment>
<proteinExistence type="inferred from homology"/>
<name>A0ABV5RZX7_9ACTN</name>
<sequence length="472" mass="52050">MRESTQVLIIGGGPAGATAAGLLAREGFQVTLLERDRFPRYHIGESILPSCRPIFELLGVWDKVEAHGFQPKGGAFFVWGPEEWEVRFSNMGDETPNAWQVVRSEFDQILLDHARELGVEVHEGVSVRDIEFDGDRAVAATWYETKDASKTGRIEFGHVIDASGRAGVLATKHLKSRRMHEVFKNVAAWTYWKNAKPLDKGPKGAIAVCSIEDGWFWAIPLHDGTVSVGLVTGRDLFRDSRNRLDGDVQAVYDEALAKCPAVLAMLEGAEQVSPMKVEQDYSYVTENFAGPGYLLAGDAACFLDPLLSTGVHLATYSAMLAAASLSSVLRGEVEEEDAGRFYSHVYHHAYQRLLVLVSVFYESYRGKEHHFFNAQRLTSGERDHLEVQAAFDRIVTGIADLNDAEQAYKLVQAHLQGAESGDPNPLNNLNRVHEVKQSPFDPANAVGGLYLVTQPRLGLRSSQPAQELDAVG</sequence>
<reference evidence="3 4" key="1">
    <citation type="submission" date="2024-09" db="EMBL/GenBank/DDBJ databases">
        <authorList>
            <person name="Sun Q."/>
            <person name="Mori K."/>
        </authorList>
    </citation>
    <scope>NUCLEOTIDE SEQUENCE [LARGE SCALE GENOMIC DNA]</scope>
    <source>
        <strain evidence="3 4">JCM 3143</strain>
    </source>
</reference>
<dbReference type="PANTHER" id="PTHR43747">
    <property type="entry name" value="FAD-BINDING PROTEIN"/>
    <property type="match status" value="1"/>
</dbReference>
<keyword evidence="3" id="KW-0560">Oxidoreductase</keyword>
<keyword evidence="4" id="KW-1185">Reference proteome</keyword>
<dbReference type="PANTHER" id="PTHR43747:SF1">
    <property type="entry name" value="SLR1998 PROTEIN"/>
    <property type="match status" value="1"/>
</dbReference>
<dbReference type="SUPFAM" id="SSF51905">
    <property type="entry name" value="FAD/NAD(P)-binding domain"/>
    <property type="match status" value="1"/>
</dbReference>
<evidence type="ECO:0000259" key="2">
    <source>
        <dbReference type="Pfam" id="PF01494"/>
    </source>
</evidence>
<evidence type="ECO:0000313" key="3">
    <source>
        <dbReference type="EMBL" id="MFB9624974.1"/>
    </source>
</evidence>
<dbReference type="Pfam" id="PF01494">
    <property type="entry name" value="FAD_binding_3"/>
    <property type="match status" value="1"/>
</dbReference>
<dbReference type="Gene3D" id="3.50.50.60">
    <property type="entry name" value="FAD/NAD(P)-binding domain"/>
    <property type="match status" value="1"/>
</dbReference>
<gene>
    <name evidence="3" type="ORF">ACFFSA_17955</name>
</gene>
<organism evidence="3 4">
    <name type="scientific">Nonomuraea helvata</name>
    <dbReference type="NCBI Taxonomy" id="37484"/>
    <lineage>
        <taxon>Bacteria</taxon>
        <taxon>Bacillati</taxon>
        <taxon>Actinomycetota</taxon>
        <taxon>Actinomycetes</taxon>
        <taxon>Streptosporangiales</taxon>
        <taxon>Streptosporangiaceae</taxon>
        <taxon>Nonomuraea</taxon>
    </lineage>
</organism>
<evidence type="ECO:0000256" key="1">
    <source>
        <dbReference type="ARBA" id="ARBA00038396"/>
    </source>
</evidence>
<dbReference type="EMBL" id="JBHMBW010000014">
    <property type="protein sequence ID" value="MFB9624974.1"/>
    <property type="molecule type" value="Genomic_DNA"/>
</dbReference>
<dbReference type="GO" id="GO:0016491">
    <property type="term" value="F:oxidoreductase activity"/>
    <property type="evidence" value="ECO:0007669"/>
    <property type="project" value="UniProtKB-KW"/>
</dbReference>
<dbReference type="InterPro" id="IPR036188">
    <property type="entry name" value="FAD/NAD-bd_sf"/>
</dbReference>
<dbReference type="InterPro" id="IPR050816">
    <property type="entry name" value="Flavin-dep_Halogenase_NPB"/>
</dbReference>
<accession>A0ABV5RZX7</accession>
<dbReference type="Proteomes" id="UP001589532">
    <property type="component" value="Unassembled WGS sequence"/>
</dbReference>
<feature type="domain" description="FAD-binding" evidence="2">
    <location>
        <begin position="5"/>
        <end position="335"/>
    </location>
</feature>
<comment type="similarity">
    <text evidence="1">Belongs to the flavin-dependent halogenase family. Bacterial tryptophan halogenase subfamily.</text>
</comment>
<dbReference type="RefSeq" id="WP_344986216.1">
    <property type="nucleotide sequence ID" value="NZ_BAAAXV010000001.1"/>
</dbReference>
<evidence type="ECO:0000313" key="4">
    <source>
        <dbReference type="Proteomes" id="UP001589532"/>
    </source>
</evidence>
<dbReference type="PRINTS" id="PR00420">
    <property type="entry name" value="RNGMNOXGNASE"/>
</dbReference>
<dbReference type="InterPro" id="IPR002938">
    <property type="entry name" value="FAD-bd"/>
</dbReference>
<protein>
    <submittedName>
        <fullName evidence="3">NAD(P)/FAD-dependent oxidoreductase</fullName>
        <ecNumber evidence="3">1.-.-.-</ecNumber>
    </submittedName>
</protein>